<dbReference type="Proteomes" id="UP000703720">
    <property type="component" value="Unassembled WGS sequence"/>
</dbReference>
<keyword evidence="3" id="KW-1185">Reference proteome</keyword>
<evidence type="ECO:0000313" key="3">
    <source>
        <dbReference type="Proteomes" id="UP000703720"/>
    </source>
</evidence>
<proteinExistence type="predicted"/>
<keyword evidence="1" id="KW-1133">Transmembrane helix</keyword>
<keyword evidence="1" id="KW-0472">Membrane</keyword>
<feature type="transmembrane region" description="Helical" evidence="1">
    <location>
        <begin position="34"/>
        <end position="53"/>
    </location>
</feature>
<protein>
    <submittedName>
        <fullName evidence="2">Uncharacterized protein</fullName>
    </submittedName>
</protein>
<comment type="caution">
    <text evidence="2">The sequence shown here is derived from an EMBL/GenBank/DDBJ whole genome shotgun (WGS) entry which is preliminary data.</text>
</comment>
<gene>
    <name evidence="2" type="ORF">JOF42_001089</name>
</gene>
<evidence type="ECO:0000256" key="1">
    <source>
        <dbReference type="SAM" id="Phobius"/>
    </source>
</evidence>
<keyword evidence="1" id="KW-0812">Transmembrane</keyword>
<sequence>MSFTPLRSKSRNLYTWFATRPDLFEPERSPRKTMGWGIVAGIMVVLALLVYLNPTGTVELLGGRIRGGLAIAAAFALPPVIFVASIVMIFVGARRWRVKGGGVLLNPVIHSYSPGFPIEQVLAALRQGSADSAGVISALRAVQKDAGDQRLLTIWSSAADRAMYVGLIRVDGDDKLWIDTEPFAIAPDRYFDAKKHDLAASLGKTSIDGV</sequence>
<name>A0ABS4WN10_9MICO</name>
<dbReference type="RefSeq" id="WP_210096930.1">
    <property type="nucleotide sequence ID" value="NZ_BAAAIO010000001.1"/>
</dbReference>
<dbReference type="EMBL" id="JAGIOA010000001">
    <property type="protein sequence ID" value="MBP2377594.1"/>
    <property type="molecule type" value="Genomic_DNA"/>
</dbReference>
<accession>A0ABS4WN10</accession>
<evidence type="ECO:0000313" key="2">
    <source>
        <dbReference type="EMBL" id="MBP2377594.1"/>
    </source>
</evidence>
<organism evidence="2 3">
    <name type="scientific">Microbacterium phyllosphaerae</name>
    <dbReference type="NCBI Taxonomy" id="124798"/>
    <lineage>
        <taxon>Bacteria</taxon>
        <taxon>Bacillati</taxon>
        <taxon>Actinomycetota</taxon>
        <taxon>Actinomycetes</taxon>
        <taxon>Micrococcales</taxon>
        <taxon>Microbacteriaceae</taxon>
        <taxon>Microbacterium</taxon>
    </lineage>
</organism>
<feature type="transmembrane region" description="Helical" evidence="1">
    <location>
        <begin position="65"/>
        <end position="91"/>
    </location>
</feature>
<reference evidence="2 3" key="1">
    <citation type="submission" date="2021-03" db="EMBL/GenBank/DDBJ databases">
        <title>Sequencing the genomes of 1000 actinobacteria strains.</title>
        <authorList>
            <person name="Klenk H.-P."/>
        </authorList>
    </citation>
    <scope>NUCLEOTIDE SEQUENCE [LARGE SCALE GENOMIC DNA]</scope>
    <source>
        <strain evidence="2 3">DSM 13468</strain>
    </source>
</reference>